<dbReference type="PROSITE" id="PS50089">
    <property type="entry name" value="ZF_RING_2"/>
    <property type="match status" value="1"/>
</dbReference>
<dbReference type="FunFam" id="3.30.40.10:FF:000388">
    <property type="entry name" value="Putative RING zinc finger domain superfamily protein"/>
    <property type="match status" value="1"/>
</dbReference>
<dbReference type="SUPFAM" id="SSF57850">
    <property type="entry name" value="RING/U-box"/>
    <property type="match status" value="1"/>
</dbReference>
<protein>
    <recommendedName>
        <fullName evidence="10">RING-type domain-containing protein</fullName>
    </recommendedName>
</protein>
<keyword evidence="3" id="KW-0479">Metal-binding</keyword>
<dbReference type="PANTHER" id="PTHR47168">
    <property type="entry name" value="RING ZINC FINGER DOMAIN SUPERFAMILY PROTEIN-RELATED"/>
    <property type="match status" value="1"/>
</dbReference>
<dbReference type="EMBL" id="JANAVB010003000">
    <property type="protein sequence ID" value="KAJ6850294.1"/>
    <property type="molecule type" value="Genomic_DNA"/>
</dbReference>
<dbReference type="Gene3D" id="3.30.40.10">
    <property type="entry name" value="Zinc/RING finger domain, C3HC4 (zinc finger)"/>
    <property type="match status" value="1"/>
</dbReference>
<evidence type="ECO:0000256" key="5">
    <source>
        <dbReference type="ARBA" id="ARBA00022833"/>
    </source>
</evidence>
<keyword evidence="4 8" id="KW-0863">Zinc-finger</keyword>
<proteinExistence type="predicted"/>
<feature type="region of interest" description="Disordered" evidence="9">
    <location>
        <begin position="125"/>
        <end position="146"/>
    </location>
</feature>
<dbReference type="Pfam" id="PF13639">
    <property type="entry name" value="zf-RING_2"/>
    <property type="match status" value="1"/>
</dbReference>
<dbReference type="InterPro" id="IPR051653">
    <property type="entry name" value="E3_ligase_sorting_rcpt"/>
</dbReference>
<feature type="region of interest" description="Disordered" evidence="9">
    <location>
        <begin position="37"/>
        <end position="64"/>
    </location>
</feature>
<comment type="caution">
    <text evidence="11">The sequence shown here is derived from an EMBL/GenBank/DDBJ whole genome shotgun (WGS) entry which is preliminary data.</text>
</comment>
<evidence type="ECO:0000256" key="7">
    <source>
        <dbReference type="ARBA" id="ARBA00023136"/>
    </source>
</evidence>
<name>A0AAX6IC10_IRIPA</name>
<evidence type="ECO:0000256" key="2">
    <source>
        <dbReference type="ARBA" id="ARBA00022692"/>
    </source>
</evidence>
<evidence type="ECO:0000256" key="9">
    <source>
        <dbReference type="SAM" id="MobiDB-lite"/>
    </source>
</evidence>
<reference evidence="11" key="1">
    <citation type="journal article" date="2023" name="GigaByte">
        <title>Genome assembly of the bearded iris, Iris pallida Lam.</title>
        <authorList>
            <person name="Bruccoleri R.E."/>
            <person name="Oakeley E.J."/>
            <person name="Faust A.M.E."/>
            <person name="Altorfer M."/>
            <person name="Dessus-Babus S."/>
            <person name="Burckhardt D."/>
            <person name="Oertli M."/>
            <person name="Naumann U."/>
            <person name="Petersen F."/>
            <person name="Wong J."/>
        </authorList>
    </citation>
    <scope>NUCLEOTIDE SEQUENCE</scope>
    <source>
        <strain evidence="11">GSM-AAB239-AS_SAM_17_03QT</strain>
    </source>
</reference>
<sequence length="579" mass="62339">MNPIPPPLVVYHPPPSLPIIHSLSLCSFPPAAPPFPSSTKISQMGSGSSRMAVRSPRARSDSRPKLGLASFLCGGASSSSAAAPPQMEVEASENLVILGRPHNSVANGNLHYSIKESSLSISSENNSSSTINEHMRSNLSSNDGFKDCPTLPSDAKTSHSGKCLSESKELVPCVASACSGLGITDSKKTCLPSSSSKLDHLEPLLTTTAATVIPVMLVDDSTVGPVSHTSSVRFSSSISHLEPGDALPDVTSTTEDPSDEILGVRSACPDPAYAASTSSLNLLEDEPLIAATSSATDLLTLGERSGSLLNVDVVSISSNVLPSGSGDISNTEARRNSRRLFWDALSRRTTRNYDSPSIFSSTEDGDDLGSHDRWLLDISDDLFGSRFDHDSLYLHRRSHRTNGRRWHSRSEIRERLLGGYDSGYDSDSRRTSFCPSGLHPDGTCSCDSLLAAEESSRRASISRIVLLAEALFEVLDEIHRQPVPLSLSMVSLPAPEYVVNSLPIKSHIKHDADSIADDVDQCYICLAEYAEADKIRVLPCHHEFHMACVDKWLTEIHGVCPLCRRHVCEDAAEGTVPEL</sequence>
<keyword evidence="6" id="KW-1133">Transmembrane helix</keyword>
<accession>A0AAX6IC10</accession>
<evidence type="ECO:0000313" key="12">
    <source>
        <dbReference type="Proteomes" id="UP001140949"/>
    </source>
</evidence>
<dbReference type="InterPro" id="IPR001841">
    <property type="entry name" value="Znf_RING"/>
</dbReference>
<dbReference type="AlphaFoldDB" id="A0AAX6IC10"/>
<keyword evidence="2" id="KW-0812">Transmembrane</keyword>
<dbReference type="SMART" id="SM00184">
    <property type="entry name" value="RING"/>
    <property type="match status" value="1"/>
</dbReference>
<dbReference type="InterPro" id="IPR013083">
    <property type="entry name" value="Znf_RING/FYVE/PHD"/>
</dbReference>
<evidence type="ECO:0000256" key="3">
    <source>
        <dbReference type="ARBA" id="ARBA00022723"/>
    </source>
</evidence>
<feature type="compositionally biased region" description="Polar residues" evidence="9">
    <location>
        <begin position="39"/>
        <end position="49"/>
    </location>
</feature>
<evidence type="ECO:0000313" key="11">
    <source>
        <dbReference type="EMBL" id="KAJ6850294.1"/>
    </source>
</evidence>
<keyword evidence="7" id="KW-0472">Membrane</keyword>
<evidence type="ECO:0000259" key="10">
    <source>
        <dbReference type="PROSITE" id="PS50089"/>
    </source>
</evidence>
<organism evidence="11 12">
    <name type="scientific">Iris pallida</name>
    <name type="common">Sweet iris</name>
    <dbReference type="NCBI Taxonomy" id="29817"/>
    <lineage>
        <taxon>Eukaryota</taxon>
        <taxon>Viridiplantae</taxon>
        <taxon>Streptophyta</taxon>
        <taxon>Embryophyta</taxon>
        <taxon>Tracheophyta</taxon>
        <taxon>Spermatophyta</taxon>
        <taxon>Magnoliopsida</taxon>
        <taxon>Liliopsida</taxon>
        <taxon>Asparagales</taxon>
        <taxon>Iridaceae</taxon>
        <taxon>Iridoideae</taxon>
        <taxon>Irideae</taxon>
        <taxon>Iris</taxon>
    </lineage>
</organism>
<evidence type="ECO:0000256" key="6">
    <source>
        <dbReference type="ARBA" id="ARBA00022989"/>
    </source>
</evidence>
<dbReference type="GO" id="GO:0008270">
    <property type="term" value="F:zinc ion binding"/>
    <property type="evidence" value="ECO:0007669"/>
    <property type="project" value="UniProtKB-KW"/>
</dbReference>
<reference evidence="11" key="2">
    <citation type="submission" date="2023-04" db="EMBL/GenBank/DDBJ databases">
        <authorList>
            <person name="Bruccoleri R.E."/>
            <person name="Oakeley E.J."/>
            <person name="Faust A.-M."/>
            <person name="Dessus-Babus S."/>
            <person name="Altorfer M."/>
            <person name="Burckhardt D."/>
            <person name="Oertli M."/>
            <person name="Naumann U."/>
            <person name="Petersen F."/>
            <person name="Wong J."/>
        </authorList>
    </citation>
    <scope>NUCLEOTIDE SEQUENCE</scope>
    <source>
        <strain evidence="11">GSM-AAB239-AS_SAM_17_03QT</strain>
        <tissue evidence="11">Leaf</tissue>
    </source>
</reference>
<dbReference type="PANTHER" id="PTHR47168:SF1">
    <property type="entry name" value="OS02G0798600 PROTEIN"/>
    <property type="match status" value="1"/>
</dbReference>
<evidence type="ECO:0000256" key="8">
    <source>
        <dbReference type="PROSITE-ProRule" id="PRU00175"/>
    </source>
</evidence>
<feature type="region of interest" description="Disordered" evidence="9">
    <location>
        <begin position="238"/>
        <end position="257"/>
    </location>
</feature>
<keyword evidence="5" id="KW-0862">Zinc</keyword>
<feature type="domain" description="RING-type" evidence="10">
    <location>
        <begin position="522"/>
        <end position="564"/>
    </location>
</feature>
<dbReference type="Proteomes" id="UP001140949">
    <property type="component" value="Unassembled WGS sequence"/>
</dbReference>
<evidence type="ECO:0000256" key="4">
    <source>
        <dbReference type="ARBA" id="ARBA00022771"/>
    </source>
</evidence>
<keyword evidence="12" id="KW-1185">Reference proteome</keyword>
<evidence type="ECO:0000256" key="1">
    <source>
        <dbReference type="ARBA" id="ARBA00004167"/>
    </source>
</evidence>
<gene>
    <name evidence="11" type="ORF">M6B38_264465</name>
</gene>
<comment type="subcellular location">
    <subcellularLocation>
        <location evidence="1">Membrane</location>
        <topology evidence="1">Single-pass membrane protein</topology>
    </subcellularLocation>
</comment>
<dbReference type="GO" id="GO:0016020">
    <property type="term" value="C:membrane"/>
    <property type="evidence" value="ECO:0007669"/>
    <property type="project" value="UniProtKB-SubCell"/>
</dbReference>